<name>A0ACD3AX40_9AGAR</name>
<dbReference type="EMBL" id="ML208318">
    <property type="protein sequence ID" value="TFK70115.1"/>
    <property type="molecule type" value="Genomic_DNA"/>
</dbReference>
<proteinExistence type="predicted"/>
<dbReference type="Proteomes" id="UP000308600">
    <property type="component" value="Unassembled WGS sequence"/>
</dbReference>
<accession>A0ACD3AX40</accession>
<protein>
    <submittedName>
        <fullName evidence="1">HLH-domain-containing protein</fullName>
    </submittedName>
</protein>
<gene>
    <name evidence="1" type="ORF">BDN72DRAFT_896698</name>
</gene>
<sequence>MSFYSTSNAYKPHIRQEGFHLPSPAPSATTPPPAAPSPPSGSSFDTNNMFSMSPHNFLPDAFRRTGGSATTADLTASANGPGGHNGAAVDFSESDLANLMTAGSPPHHSQHAHERSTHSPSSAGGNYHEDHQHRPHNIFDISAPSSHHHQQQHQAHHFQPSSASSTTSSAFPAHFTGNPSSNPSASSHDFTSHFNSTLPALNSSMRYEPHPDPPPASFSSNQYRHTPSPTTSGHHNPQVAHRAQGPTASAASRSRSRSRPPSASNGPNSTIPNPLPIVSTNGGPARTTRSRRNGSISNTSPPPPTRPQAIVIPGAKPHVHGHMGIGGTPLSPLSMGAGTGANVNSASTNGAAWFAQSGEFSLPTPESLHSHSSPHLTHHHPSSQSNGAPSNGHGNGYSAFGISPPSGSASGPHTNGNGSNGDLMHLPPVSSLSNGHGHGMGGLPTPHSLNSMNGSIPGVGVGGGGMMHNHNHNHHSPAHPAHHPGSSSYGPPPPPPGMNGMGMVGVVGMGMMGTSSMGMPSSASSGGMTPTGVVGMNVVGSPIAPGSLGGGPPPSSSASSGGSHDKQALLAHEKRRRRRESHNAVERRRRDNINEKISELATLIPECLLDVNGVPSGTSVANGTGAALLSPTEDALLPSPLDAWPSKKSDDPNTNGGNASSPDAEGAVVKANKGMILRKSVEYIRYLQQLVTAQGARNRELEQELKAYRSGDVPPSASAASGGDGTPSSTTSTCVSDSNAMPQDDTSGGGSSGYTNVKPESGSPAVSSMMIKKAPSEIDADEEEGEMGLGMMLHEEVDFGGQQHQQQQQQSPLSSSSRGHGHKRGGSSYSGYGGMLPSMPEGEEDDDEGDLDDGEEDGSEKSHSLRTGRGSVVSKNGGFDDGLIVGMGIGVGIMGMDMGMDMGIGLGMDGMHNQHSQHHSHGHPHHGGHVQGLSGDDRMSVGMDPEDEQQHHLCGFAAEDGERGRSSRKPIPIPKISTGLGRLKQESGMEGEAMAMETS</sequence>
<reference evidence="1 2" key="1">
    <citation type="journal article" date="2019" name="Nat. Ecol. Evol.">
        <title>Megaphylogeny resolves global patterns of mushroom evolution.</title>
        <authorList>
            <person name="Varga T."/>
            <person name="Krizsan K."/>
            <person name="Foldi C."/>
            <person name="Dima B."/>
            <person name="Sanchez-Garcia M."/>
            <person name="Sanchez-Ramirez S."/>
            <person name="Szollosi G.J."/>
            <person name="Szarkandi J.G."/>
            <person name="Papp V."/>
            <person name="Albert L."/>
            <person name="Andreopoulos W."/>
            <person name="Angelini C."/>
            <person name="Antonin V."/>
            <person name="Barry K.W."/>
            <person name="Bougher N.L."/>
            <person name="Buchanan P."/>
            <person name="Buyck B."/>
            <person name="Bense V."/>
            <person name="Catcheside P."/>
            <person name="Chovatia M."/>
            <person name="Cooper J."/>
            <person name="Damon W."/>
            <person name="Desjardin D."/>
            <person name="Finy P."/>
            <person name="Geml J."/>
            <person name="Haridas S."/>
            <person name="Hughes K."/>
            <person name="Justo A."/>
            <person name="Karasinski D."/>
            <person name="Kautmanova I."/>
            <person name="Kiss B."/>
            <person name="Kocsube S."/>
            <person name="Kotiranta H."/>
            <person name="LaButti K.M."/>
            <person name="Lechner B.E."/>
            <person name="Liimatainen K."/>
            <person name="Lipzen A."/>
            <person name="Lukacs Z."/>
            <person name="Mihaltcheva S."/>
            <person name="Morgado L.N."/>
            <person name="Niskanen T."/>
            <person name="Noordeloos M.E."/>
            <person name="Ohm R.A."/>
            <person name="Ortiz-Santana B."/>
            <person name="Ovrebo C."/>
            <person name="Racz N."/>
            <person name="Riley R."/>
            <person name="Savchenko A."/>
            <person name="Shiryaev A."/>
            <person name="Soop K."/>
            <person name="Spirin V."/>
            <person name="Szebenyi C."/>
            <person name="Tomsovsky M."/>
            <person name="Tulloss R.E."/>
            <person name="Uehling J."/>
            <person name="Grigoriev I.V."/>
            <person name="Vagvolgyi C."/>
            <person name="Papp T."/>
            <person name="Martin F.M."/>
            <person name="Miettinen O."/>
            <person name="Hibbett D.S."/>
            <person name="Nagy L.G."/>
        </authorList>
    </citation>
    <scope>NUCLEOTIDE SEQUENCE [LARGE SCALE GENOMIC DNA]</scope>
    <source>
        <strain evidence="1 2">NL-1719</strain>
    </source>
</reference>
<evidence type="ECO:0000313" key="1">
    <source>
        <dbReference type="EMBL" id="TFK70115.1"/>
    </source>
</evidence>
<evidence type="ECO:0000313" key="2">
    <source>
        <dbReference type="Proteomes" id="UP000308600"/>
    </source>
</evidence>
<organism evidence="1 2">
    <name type="scientific">Pluteus cervinus</name>
    <dbReference type="NCBI Taxonomy" id="181527"/>
    <lineage>
        <taxon>Eukaryota</taxon>
        <taxon>Fungi</taxon>
        <taxon>Dikarya</taxon>
        <taxon>Basidiomycota</taxon>
        <taxon>Agaricomycotina</taxon>
        <taxon>Agaricomycetes</taxon>
        <taxon>Agaricomycetidae</taxon>
        <taxon>Agaricales</taxon>
        <taxon>Pluteineae</taxon>
        <taxon>Pluteaceae</taxon>
        <taxon>Pluteus</taxon>
    </lineage>
</organism>
<keyword evidence="2" id="KW-1185">Reference proteome</keyword>